<dbReference type="PANTHER" id="PTHR30273:SF2">
    <property type="entry name" value="PROTEIN FECR"/>
    <property type="match status" value="1"/>
</dbReference>
<keyword evidence="1" id="KW-1133">Transmembrane helix</keyword>
<dbReference type="AlphaFoldDB" id="A0A4Q7MLV6"/>
<feature type="domain" description="Protein FecR C-terminal" evidence="3">
    <location>
        <begin position="320"/>
        <end position="388"/>
    </location>
</feature>
<accession>A0A4Q7MLV6</accession>
<dbReference type="EMBL" id="SGXA01000003">
    <property type="protein sequence ID" value="RZS69296.1"/>
    <property type="molecule type" value="Genomic_DNA"/>
</dbReference>
<dbReference type="GO" id="GO:0016989">
    <property type="term" value="F:sigma factor antagonist activity"/>
    <property type="evidence" value="ECO:0007669"/>
    <property type="project" value="TreeGrafter"/>
</dbReference>
<comment type="caution">
    <text evidence="4">The sequence shown here is derived from an EMBL/GenBank/DDBJ whole genome shotgun (WGS) entry which is preliminary data.</text>
</comment>
<feature type="domain" description="FecR protein" evidence="2">
    <location>
        <begin position="188"/>
        <end position="279"/>
    </location>
</feature>
<dbReference type="Gene3D" id="3.55.50.30">
    <property type="match status" value="1"/>
</dbReference>
<organism evidence="4 5">
    <name type="scientific">Pseudobacter ginsenosidimutans</name>
    <dbReference type="NCBI Taxonomy" id="661488"/>
    <lineage>
        <taxon>Bacteria</taxon>
        <taxon>Pseudomonadati</taxon>
        <taxon>Bacteroidota</taxon>
        <taxon>Chitinophagia</taxon>
        <taxon>Chitinophagales</taxon>
        <taxon>Chitinophagaceae</taxon>
        <taxon>Pseudobacter</taxon>
    </lineage>
</organism>
<dbReference type="InterPro" id="IPR006860">
    <property type="entry name" value="FecR"/>
</dbReference>
<evidence type="ECO:0000313" key="4">
    <source>
        <dbReference type="EMBL" id="RZS69296.1"/>
    </source>
</evidence>
<keyword evidence="1" id="KW-0812">Transmembrane</keyword>
<evidence type="ECO:0000259" key="2">
    <source>
        <dbReference type="Pfam" id="PF04773"/>
    </source>
</evidence>
<dbReference type="RefSeq" id="WP_130543641.1">
    <property type="nucleotide sequence ID" value="NZ_CP042431.1"/>
</dbReference>
<dbReference type="Gene3D" id="2.60.120.1440">
    <property type="match status" value="1"/>
</dbReference>
<reference evidence="4 5" key="1">
    <citation type="submission" date="2019-02" db="EMBL/GenBank/DDBJ databases">
        <title>Genomic Encyclopedia of Type Strains, Phase IV (KMG-IV): sequencing the most valuable type-strain genomes for metagenomic binning, comparative biology and taxonomic classification.</title>
        <authorList>
            <person name="Goeker M."/>
        </authorList>
    </citation>
    <scope>NUCLEOTIDE SEQUENCE [LARGE SCALE GENOMIC DNA]</scope>
    <source>
        <strain evidence="4 5">DSM 18116</strain>
    </source>
</reference>
<evidence type="ECO:0000313" key="5">
    <source>
        <dbReference type="Proteomes" id="UP000293874"/>
    </source>
</evidence>
<gene>
    <name evidence="4" type="ORF">EV199_5133</name>
</gene>
<sequence length="394" mass="43980">MEDNRLRELFTKWTSHSISAEEELELMTFLSKGKAASQRDALVAGLYSENNQEQPLELRDAEQIITAILQKDATAETGAVRRLQPVRKWMGYAAVVLGLMVIGALAYLLVNKKDQASSETAKYITEPLDSRRATLVLADGERIELQENPDSKFQQGLTEITNVDTSLLKYAAREGLVKAAGYNTLIIPRGGQYRLELADGTEVWLNASTKLRYPAHFGGVTRREVFLESGEAYFKVKKNTALPFIVNASGMEVQVLGTEFNVNTYTKKFTTTLVNGSVRLNAAGMQAMLEPGLQAMLTNDKFITRAVDTETFTAWKDGQIIFDEVSLEEATNNLSRLYDFDFVFSSPELKQRKVGGRLKKEAHIEDVLALIEQPAYVKFNIKGKTILVSQVMSK</sequence>
<dbReference type="Proteomes" id="UP000293874">
    <property type="component" value="Unassembled WGS sequence"/>
</dbReference>
<dbReference type="InterPro" id="IPR012373">
    <property type="entry name" value="Ferrdict_sens_TM"/>
</dbReference>
<dbReference type="Pfam" id="PF04773">
    <property type="entry name" value="FecR"/>
    <property type="match status" value="1"/>
</dbReference>
<dbReference type="Pfam" id="PF16344">
    <property type="entry name" value="FecR_C"/>
    <property type="match status" value="1"/>
</dbReference>
<dbReference type="OrthoDB" id="737880at2"/>
<proteinExistence type="predicted"/>
<keyword evidence="5" id="KW-1185">Reference proteome</keyword>
<protein>
    <submittedName>
        <fullName evidence="4">FecR family protein</fullName>
    </submittedName>
</protein>
<dbReference type="InterPro" id="IPR032508">
    <property type="entry name" value="FecR_C"/>
</dbReference>
<keyword evidence="1" id="KW-0472">Membrane</keyword>
<name>A0A4Q7MLV6_9BACT</name>
<dbReference type="PANTHER" id="PTHR30273">
    <property type="entry name" value="PERIPLASMIC SIGNAL SENSOR AND SIGMA FACTOR ACTIVATOR FECR-RELATED"/>
    <property type="match status" value="1"/>
</dbReference>
<evidence type="ECO:0000259" key="3">
    <source>
        <dbReference type="Pfam" id="PF16344"/>
    </source>
</evidence>
<evidence type="ECO:0000256" key="1">
    <source>
        <dbReference type="SAM" id="Phobius"/>
    </source>
</evidence>
<feature type="transmembrane region" description="Helical" evidence="1">
    <location>
        <begin position="89"/>
        <end position="110"/>
    </location>
</feature>